<comment type="caution">
    <text evidence="1">The sequence shown here is derived from an EMBL/GenBank/DDBJ whole genome shotgun (WGS) entry which is preliminary data.</text>
</comment>
<dbReference type="Proteomes" id="UP001208690">
    <property type="component" value="Unassembled WGS sequence"/>
</dbReference>
<sequence length="190" mass="20401">MKFLVAGHEAGKQALQLASAGQEDGEVVRVFALGENVRCLIRVPAPLTTLTTVAFAKKGSGVKVTQQDDLKQYSNVIVRGILHTRAITQGAPRVEEVNKTTSPFKMVDAGRADVAVSSGMDGLAALRTLNMDSIEALEPVLNTQPLYHDVHVSKKDIVPVIDAVLKPLEDSGELADLRNQMAEQYLATLG</sequence>
<protein>
    <recommendedName>
        <fullName evidence="3">Solute-binding protein family 3/N-terminal domain-containing protein</fullName>
    </recommendedName>
</protein>
<accession>A0ABT3BEQ6</accession>
<dbReference type="RefSeq" id="WP_263844169.1">
    <property type="nucleotide sequence ID" value="NZ_JALIEB010000005.1"/>
</dbReference>
<dbReference type="Gene3D" id="3.40.190.10">
    <property type="entry name" value="Periplasmic binding protein-like II"/>
    <property type="match status" value="2"/>
</dbReference>
<dbReference type="SUPFAM" id="SSF53850">
    <property type="entry name" value="Periplasmic binding protein-like II"/>
    <property type="match status" value="1"/>
</dbReference>
<evidence type="ECO:0000313" key="2">
    <source>
        <dbReference type="Proteomes" id="UP001208690"/>
    </source>
</evidence>
<dbReference type="EMBL" id="JALIEB010000005">
    <property type="protein sequence ID" value="MCV3271854.1"/>
    <property type="molecule type" value="Genomic_DNA"/>
</dbReference>
<reference evidence="1 2" key="1">
    <citation type="submission" date="2022-04" db="EMBL/GenBank/DDBJ databases">
        <title>Roseobacter sp. WL0113 is a bacterium isolated from neritic sediment.</title>
        <authorList>
            <person name="Wang L."/>
            <person name="He W."/>
            <person name="Zhang D.-F."/>
        </authorList>
    </citation>
    <scope>NUCLEOTIDE SEQUENCE [LARGE SCALE GENOMIC DNA]</scope>
    <source>
        <strain evidence="1 2">WL0113</strain>
    </source>
</reference>
<keyword evidence="2" id="KW-1185">Reference proteome</keyword>
<name>A0ABT3BEQ6_9RHOB</name>
<evidence type="ECO:0008006" key="3">
    <source>
        <dbReference type="Google" id="ProtNLM"/>
    </source>
</evidence>
<evidence type="ECO:0000313" key="1">
    <source>
        <dbReference type="EMBL" id="MCV3271854.1"/>
    </source>
</evidence>
<proteinExistence type="predicted"/>
<organism evidence="1 2">
    <name type="scientific">Roseobacter sinensis</name>
    <dbReference type="NCBI Taxonomy" id="2931391"/>
    <lineage>
        <taxon>Bacteria</taxon>
        <taxon>Pseudomonadati</taxon>
        <taxon>Pseudomonadota</taxon>
        <taxon>Alphaproteobacteria</taxon>
        <taxon>Rhodobacterales</taxon>
        <taxon>Roseobacteraceae</taxon>
        <taxon>Roseobacter</taxon>
    </lineage>
</organism>
<gene>
    <name evidence="1" type="ORF">MUB52_10475</name>
</gene>